<dbReference type="GO" id="GO:0046872">
    <property type="term" value="F:metal ion binding"/>
    <property type="evidence" value="ECO:0007669"/>
    <property type="project" value="UniProtKB-KW"/>
</dbReference>
<organism evidence="6 7">
    <name type="scientific">Paraburkholderia dipogonis</name>
    <dbReference type="NCBI Taxonomy" id="1211383"/>
    <lineage>
        <taxon>Bacteria</taxon>
        <taxon>Pseudomonadati</taxon>
        <taxon>Pseudomonadota</taxon>
        <taxon>Betaproteobacteria</taxon>
        <taxon>Burkholderiales</taxon>
        <taxon>Burkholderiaceae</taxon>
        <taxon>Paraburkholderia</taxon>
    </lineage>
</organism>
<keyword evidence="2" id="KW-0479">Metal-binding</keyword>
<evidence type="ECO:0000259" key="5">
    <source>
        <dbReference type="PROSITE" id="PS51296"/>
    </source>
</evidence>
<evidence type="ECO:0000256" key="1">
    <source>
        <dbReference type="ARBA" id="ARBA00022714"/>
    </source>
</evidence>
<evidence type="ECO:0000256" key="4">
    <source>
        <dbReference type="ARBA" id="ARBA00023014"/>
    </source>
</evidence>
<sequence>MDGAGSSRWVRLCELSALPLLGARGFDLLGRGVDDIFVIRQHGLLRAYRNSCPHWPGATLPWRKHAYLDRGMDFIVCHGHGAKFTLEEGLCVLGPCLGQRLESVPLRIEQELYLSAFCPIGVVEADVWKSGLL</sequence>
<dbReference type="InterPro" id="IPR017941">
    <property type="entry name" value="Rieske_2Fe-2S"/>
</dbReference>
<dbReference type="EMBL" id="SNVI01000004">
    <property type="protein sequence ID" value="TFE38093.1"/>
    <property type="molecule type" value="Genomic_DNA"/>
</dbReference>
<evidence type="ECO:0000256" key="3">
    <source>
        <dbReference type="ARBA" id="ARBA00023004"/>
    </source>
</evidence>
<dbReference type="CDD" id="cd03467">
    <property type="entry name" value="Rieske"/>
    <property type="match status" value="1"/>
</dbReference>
<dbReference type="RefSeq" id="WP_134465742.1">
    <property type="nucleotide sequence ID" value="NZ_JBHMFL010000109.1"/>
</dbReference>
<dbReference type="PANTHER" id="PTHR40261:SF1">
    <property type="entry name" value="RIESKE DOMAIN-CONTAINING PROTEIN"/>
    <property type="match status" value="1"/>
</dbReference>
<dbReference type="PROSITE" id="PS51296">
    <property type="entry name" value="RIESKE"/>
    <property type="match status" value="1"/>
</dbReference>
<dbReference type="InterPro" id="IPR036922">
    <property type="entry name" value="Rieske_2Fe-2S_sf"/>
</dbReference>
<dbReference type="Pfam" id="PF00355">
    <property type="entry name" value="Rieske"/>
    <property type="match status" value="1"/>
</dbReference>
<dbReference type="SUPFAM" id="SSF50022">
    <property type="entry name" value="ISP domain"/>
    <property type="match status" value="1"/>
</dbReference>
<keyword evidence="3" id="KW-0408">Iron</keyword>
<comment type="caution">
    <text evidence="6">The sequence shown here is derived from an EMBL/GenBank/DDBJ whole genome shotgun (WGS) entry which is preliminary data.</text>
</comment>
<evidence type="ECO:0000313" key="7">
    <source>
        <dbReference type="Proteomes" id="UP000297385"/>
    </source>
</evidence>
<evidence type="ECO:0000313" key="6">
    <source>
        <dbReference type="EMBL" id="TFE38093.1"/>
    </source>
</evidence>
<proteinExistence type="predicted"/>
<dbReference type="GeneID" id="97309994"/>
<dbReference type="AlphaFoldDB" id="A0A4Y8ML68"/>
<name>A0A4Y8ML68_9BURK</name>
<accession>A0A4Y8ML68</accession>
<feature type="domain" description="Rieske" evidence="5">
    <location>
        <begin position="10"/>
        <end position="115"/>
    </location>
</feature>
<evidence type="ECO:0000256" key="2">
    <source>
        <dbReference type="ARBA" id="ARBA00022723"/>
    </source>
</evidence>
<dbReference type="Proteomes" id="UP000297385">
    <property type="component" value="Unassembled WGS sequence"/>
</dbReference>
<keyword evidence="1" id="KW-0001">2Fe-2S</keyword>
<dbReference type="Gene3D" id="2.102.10.10">
    <property type="entry name" value="Rieske [2Fe-2S] iron-sulphur domain"/>
    <property type="match status" value="1"/>
</dbReference>
<gene>
    <name evidence="6" type="ORF">E2553_37520</name>
</gene>
<dbReference type="PANTHER" id="PTHR40261">
    <property type="match status" value="1"/>
</dbReference>
<protein>
    <submittedName>
        <fullName evidence="6">(2Fe-2S)-binding protein</fullName>
    </submittedName>
</protein>
<keyword evidence="4" id="KW-0411">Iron-sulfur</keyword>
<dbReference type="GO" id="GO:0051537">
    <property type="term" value="F:2 iron, 2 sulfur cluster binding"/>
    <property type="evidence" value="ECO:0007669"/>
    <property type="project" value="UniProtKB-KW"/>
</dbReference>
<reference evidence="6 7" key="1">
    <citation type="submission" date="2019-03" db="EMBL/GenBank/DDBJ databases">
        <title>Complete Genome Sequence of Paraburkholderia dipogonis ICMP 19430T, a Nitrogen-fixing Symbiont of the South African Invasive Legume Dipogon lignosus in New Zealand.</title>
        <authorList>
            <person name="De Meyer S.E."/>
        </authorList>
    </citation>
    <scope>NUCLEOTIDE SEQUENCE [LARGE SCALE GENOMIC DNA]</scope>
    <source>
        <strain evidence="6 7">ICMP 19430</strain>
    </source>
</reference>